<evidence type="ECO:0000313" key="6">
    <source>
        <dbReference type="Proteomes" id="UP001501705"/>
    </source>
</evidence>
<evidence type="ECO:0000256" key="3">
    <source>
        <dbReference type="ARBA" id="ARBA00022679"/>
    </source>
</evidence>
<organism evidence="5 6">
    <name type="scientific">Kribbella hippodromi</name>
    <dbReference type="NCBI Taxonomy" id="434347"/>
    <lineage>
        <taxon>Bacteria</taxon>
        <taxon>Bacillati</taxon>
        <taxon>Actinomycetota</taxon>
        <taxon>Actinomycetes</taxon>
        <taxon>Propionibacteriales</taxon>
        <taxon>Kribbellaceae</taxon>
        <taxon>Kribbella</taxon>
    </lineage>
</organism>
<accession>A0ABP4MP04</accession>
<feature type="transmembrane region" description="Helical" evidence="4">
    <location>
        <begin position="303"/>
        <end position="320"/>
    </location>
</feature>
<dbReference type="InterPro" id="IPR029044">
    <property type="entry name" value="Nucleotide-diphossugar_trans"/>
</dbReference>
<comment type="similarity">
    <text evidence="1">Belongs to the glycosyltransferase 2 family.</text>
</comment>
<evidence type="ECO:0000256" key="2">
    <source>
        <dbReference type="ARBA" id="ARBA00022676"/>
    </source>
</evidence>
<keyword evidence="2" id="KW-0328">Glycosyltransferase</keyword>
<name>A0ABP4MP04_9ACTN</name>
<reference evidence="6" key="1">
    <citation type="journal article" date="2019" name="Int. J. Syst. Evol. Microbiol.">
        <title>The Global Catalogue of Microorganisms (GCM) 10K type strain sequencing project: providing services to taxonomists for standard genome sequencing and annotation.</title>
        <authorList>
            <consortium name="The Broad Institute Genomics Platform"/>
            <consortium name="The Broad Institute Genome Sequencing Center for Infectious Disease"/>
            <person name="Wu L."/>
            <person name="Ma J."/>
        </authorList>
    </citation>
    <scope>NUCLEOTIDE SEQUENCE [LARGE SCALE GENOMIC DNA]</scope>
    <source>
        <strain evidence="6">JCM 15572</strain>
    </source>
</reference>
<dbReference type="Proteomes" id="UP001501705">
    <property type="component" value="Unassembled WGS sequence"/>
</dbReference>
<comment type="caution">
    <text evidence="5">The sequence shown here is derived from an EMBL/GenBank/DDBJ whole genome shotgun (WGS) entry which is preliminary data.</text>
</comment>
<dbReference type="EMBL" id="BAAAPH010000001">
    <property type="protein sequence ID" value="GAA1548068.1"/>
    <property type="molecule type" value="Genomic_DNA"/>
</dbReference>
<proteinExistence type="inferred from homology"/>
<sequence length="371" mass="40618">MSKYLITGAGVELGTGRHAQVVALVPAHNEEAALPAALDSLWQQTRRPDRVVVVADNCTDRTVEVARAAGAEVFETVANMHKKAGGLNQALGVLLELLAPNDRILVMDADGALAPGFVELALSELDDETVGAVGGIFWGESGHGLVGELQRNEYARYARDIERKRGRAMVLTGTATLHRVDVLIAVAAARGRTLPGPAGRVYDTTALTEDNEITLAIKTLGYRCVSPAECWVVTEVMPTWRDLWRQRLRWQRGAIENLRAYGLNRVTLPYAVQQLGMGIGVIAMWSFVLLTVLTAGAGYTFRPLWLLVGLIFVAERIVTVRRRGPRAVVLAAVMVVEWAYDLFLQGVLLRSVWDSIRRAEARWHHVSAPAS</sequence>
<evidence type="ECO:0008006" key="7">
    <source>
        <dbReference type="Google" id="ProtNLM"/>
    </source>
</evidence>
<dbReference type="PANTHER" id="PTHR43630:SF1">
    <property type="entry name" value="POLY-BETA-1,6-N-ACETYL-D-GLUCOSAMINE SYNTHASE"/>
    <property type="match status" value="1"/>
</dbReference>
<evidence type="ECO:0000256" key="1">
    <source>
        <dbReference type="ARBA" id="ARBA00006739"/>
    </source>
</evidence>
<dbReference type="SUPFAM" id="SSF53448">
    <property type="entry name" value="Nucleotide-diphospho-sugar transferases"/>
    <property type="match status" value="1"/>
</dbReference>
<dbReference type="PANTHER" id="PTHR43630">
    <property type="entry name" value="POLY-BETA-1,6-N-ACETYL-D-GLUCOSAMINE SYNTHASE"/>
    <property type="match status" value="1"/>
</dbReference>
<keyword evidence="4" id="KW-0472">Membrane</keyword>
<keyword evidence="4" id="KW-0812">Transmembrane</keyword>
<dbReference type="Pfam" id="PF13641">
    <property type="entry name" value="Glyco_tranf_2_3"/>
    <property type="match status" value="1"/>
</dbReference>
<keyword evidence="3" id="KW-0808">Transferase</keyword>
<dbReference type="Gene3D" id="3.90.550.10">
    <property type="entry name" value="Spore Coat Polysaccharide Biosynthesis Protein SpsA, Chain A"/>
    <property type="match status" value="1"/>
</dbReference>
<dbReference type="RefSeq" id="WP_344231219.1">
    <property type="nucleotide sequence ID" value="NZ_BAAAPH010000001.1"/>
</dbReference>
<keyword evidence="6" id="KW-1185">Reference proteome</keyword>
<protein>
    <recommendedName>
        <fullName evidence="7">Glycosyltransferase family 2 protein</fullName>
    </recommendedName>
</protein>
<evidence type="ECO:0000256" key="4">
    <source>
        <dbReference type="SAM" id="Phobius"/>
    </source>
</evidence>
<keyword evidence="4" id="KW-1133">Transmembrane helix</keyword>
<feature type="transmembrane region" description="Helical" evidence="4">
    <location>
        <begin position="275"/>
        <end position="297"/>
    </location>
</feature>
<gene>
    <name evidence="5" type="ORF">GCM10009804_00520</name>
</gene>
<dbReference type="CDD" id="cd06423">
    <property type="entry name" value="CESA_like"/>
    <property type="match status" value="1"/>
</dbReference>
<evidence type="ECO:0000313" key="5">
    <source>
        <dbReference type="EMBL" id="GAA1548068.1"/>
    </source>
</evidence>
<feature type="transmembrane region" description="Helical" evidence="4">
    <location>
        <begin position="327"/>
        <end position="348"/>
    </location>
</feature>